<dbReference type="AlphaFoldDB" id="A0A7C4H0R6"/>
<gene>
    <name evidence="6" type="primary">sppA</name>
    <name evidence="6" type="ORF">ENU21_03460</name>
</gene>
<dbReference type="PANTHER" id="PTHR42987:SF4">
    <property type="entry name" value="PROTEASE SOHB-RELATED"/>
    <property type="match status" value="1"/>
</dbReference>
<reference evidence="6" key="1">
    <citation type="journal article" date="2020" name="mSystems">
        <title>Genome- and Community-Level Interaction Insights into Carbon Utilization and Element Cycling Functions of Hydrothermarchaeota in Hydrothermal Sediment.</title>
        <authorList>
            <person name="Zhou Z."/>
            <person name="Liu Y."/>
            <person name="Xu W."/>
            <person name="Pan J."/>
            <person name="Luo Z.H."/>
            <person name="Li M."/>
        </authorList>
    </citation>
    <scope>NUCLEOTIDE SEQUENCE</scope>
    <source>
        <strain evidence="6">SpSt-649</strain>
    </source>
</reference>
<dbReference type="Gene3D" id="3.90.226.10">
    <property type="entry name" value="2-enoyl-CoA Hydratase, Chain A, domain 1"/>
    <property type="match status" value="1"/>
</dbReference>
<dbReference type="NCBIfam" id="TIGR00706">
    <property type="entry name" value="SppA_dom"/>
    <property type="match status" value="1"/>
</dbReference>
<evidence type="ECO:0000256" key="3">
    <source>
        <dbReference type="ARBA" id="ARBA00022801"/>
    </source>
</evidence>
<dbReference type="CDD" id="cd07023">
    <property type="entry name" value="S49_Sppa_N_C"/>
    <property type="match status" value="1"/>
</dbReference>
<dbReference type="GO" id="GO:0008236">
    <property type="term" value="F:serine-type peptidase activity"/>
    <property type="evidence" value="ECO:0007669"/>
    <property type="project" value="UniProtKB-KW"/>
</dbReference>
<dbReference type="Pfam" id="PF01343">
    <property type="entry name" value="Peptidase_S49"/>
    <property type="match status" value="1"/>
</dbReference>
<feature type="domain" description="Peptidase S49" evidence="5">
    <location>
        <begin position="109"/>
        <end position="256"/>
    </location>
</feature>
<dbReference type="Gene3D" id="6.20.330.10">
    <property type="match status" value="1"/>
</dbReference>
<name>A0A7C4H0R6_THEPE</name>
<dbReference type="SUPFAM" id="SSF52096">
    <property type="entry name" value="ClpP/crotonase"/>
    <property type="match status" value="1"/>
</dbReference>
<evidence type="ECO:0000256" key="2">
    <source>
        <dbReference type="ARBA" id="ARBA00022670"/>
    </source>
</evidence>
<evidence type="ECO:0000256" key="4">
    <source>
        <dbReference type="ARBA" id="ARBA00022825"/>
    </source>
</evidence>
<protein>
    <submittedName>
        <fullName evidence="6">Signal peptide peptidase SppA</fullName>
    </submittedName>
</protein>
<keyword evidence="3" id="KW-0378">Hydrolase</keyword>
<accession>A0A7C4H0R6</accession>
<proteinExistence type="inferred from homology"/>
<evidence type="ECO:0000313" key="6">
    <source>
        <dbReference type="EMBL" id="HGM46799.1"/>
    </source>
</evidence>
<keyword evidence="2" id="KW-0645">Protease</keyword>
<evidence type="ECO:0000256" key="1">
    <source>
        <dbReference type="ARBA" id="ARBA00008683"/>
    </source>
</evidence>
<dbReference type="GO" id="GO:0006508">
    <property type="term" value="P:proteolysis"/>
    <property type="evidence" value="ECO:0007669"/>
    <property type="project" value="UniProtKB-KW"/>
</dbReference>
<dbReference type="InterPro" id="IPR029045">
    <property type="entry name" value="ClpP/crotonase-like_dom_sf"/>
</dbReference>
<keyword evidence="4" id="KW-0720">Serine protease</keyword>
<evidence type="ECO:0000259" key="5">
    <source>
        <dbReference type="Pfam" id="PF01343"/>
    </source>
</evidence>
<comment type="similarity">
    <text evidence="1">Belongs to the peptidase S49 family.</text>
</comment>
<dbReference type="InterPro" id="IPR004635">
    <property type="entry name" value="Pept_S49_SppA"/>
</dbReference>
<comment type="caution">
    <text evidence="6">The sequence shown here is derived from an EMBL/GenBank/DDBJ whole genome shotgun (WGS) entry which is preliminary data.</text>
</comment>
<dbReference type="InterPro" id="IPR002142">
    <property type="entry name" value="Peptidase_S49"/>
</dbReference>
<dbReference type="PANTHER" id="PTHR42987">
    <property type="entry name" value="PEPTIDASE S49"/>
    <property type="match status" value="1"/>
</dbReference>
<dbReference type="EMBL" id="DTBQ01000097">
    <property type="protein sequence ID" value="HGM46799.1"/>
    <property type="molecule type" value="Genomic_DNA"/>
</dbReference>
<dbReference type="InterPro" id="IPR047272">
    <property type="entry name" value="S49_SppA_C"/>
</dbReference>
<organism evidence="6">
    <name type="scientific">Thermofilum pendens</name>
    <dbReference type="NCBI Taxonomy" id="2269"/>
    <lineage>
        <taxon>Archaea</taxon>
        <taxon>Thermoproteota</taxon>
        <taxon>Thermoprotei</taxon>
        <taxon>Thermofilales</taxon>
        <taxon>Thermofilaceae</taxon>
        <taxon>Thermofilum</taxon>
    </lineage>
</organism>
<sequence length="306" mass="33116">MQVPSLGQKLWRKLPLILILLSVAVGIALFIARTPRPVSALYVAEIRVTGALDYSSTALLGATVGVEEYIRLIRQARDDPMAGAVILVFDSPGGTVAASYDLFEAVRELSERKTVVAYARNLMTSGAYLAALPAKRIYASPASLVGSVGVYTTVLVAEQLLGKLGVTVYTIKSGSMKDIGSLYREMSEEEVKVMEGIVDEYFQLFKEKVVAYRDSVDPEVFTGRPFAPKEAVAVGLVDGVADYEEALRRARELAGLPPDAPVVELKPRPLTLLDLLLRGASSTRSITVPRLLILAMWPPPEAVVLP</sequence>